<name>A0AAD6UW08_9AGAR</name>
<evidence type="ECO:0000313" key="2">
    <source>
        <dbReference type="EMBL" id="KAJ7193532.1"/>
    </source>
</evidence>
<accession>A0AAD6UW08</accession>
<feature type="region of interest" description="Disordered" evidence="1">
    <location>
        <begin position="98"/>
        <end position="126"/>
    </location>
</feature>
<keyword evidence="4" id="KW-1185">Reference proteome</keyword>
<dbReference type="EMBL" id="JARJCW010000107">
    <property type="protein sequence ID" value="KAJ7193532.1"/>
    <property type="molecule type" value="Genomic_DNA"/>
</dbReference>
<organism evidence="2 4">
    <name type="scientific">Mycena pura</name>
    <dbReference type="NCBI Taxonomy" id="153505"/>
    <lineage>
        <taxon>Eukaryota</taxon>
        <taxon>Fungi</taxon>
        <taxon>Dikarya</taxon>
        <taxon>Basidiomycota</taxon>
        <taxon>Agaricomycotina</taxon>
        <taxon>Agaricomycetes</taxon>
        <taxon>Agaricomycetidae</taxon>
        <taxon>Agaricales</taxon>
        <taxon>Marasmiineae</taxon>
        <taxon>Mycenaceae</taxon>
        <taxon>Mycena</taxon>
    </lineage>
</organism>
<dbReference type="AlphaFoldDB" id="A0AAD6UW08"/>
<comment type="caution">
    <text evidence="2">The sequence shown here is derived from an EMBL/GenBank/DDBJ whole genome shotgun (WGS) entry which is preliminary data.</text>
</comment>
<dbReference type="Proteomes" id="UP001219525">
    <property type="component" value="Unassembled WGS sequence"/>
</dbReference>
<gene>
    <name evidence="3" type="ORF">GGX14DRAFT_394574</name>
    <name evidence="2" type="ORF">GGX14DRAFT_405435</name>
</gene>
<sequence>MNFKIIQLISVFHVVHTTLYMETEQNMALINLQLWPWLGIVFILREIGAGADSSGFYINHVAPFGCSSSSSNAGMIRGAAVAATTAETQDILQPEAMGVQTRAGRVTKPPTRNAKAADPRYSLASG</sequence>
<evidence type="ECO:0000313" key="4">
    <source>
        <dbReference type="Proteomes" id="UP001219525"/>
    </source>
</evidence>
<evidence type="ECO:0000256" key="1">
    <source>
        <dbReference type="SAM" id="MobiDB-lite"/>
    </source>
</evidence>
<evidence type="ECO:0000313" key="3">
    <source>
        <dbReference type="EMBL" id="KAJ7210343.1"/>
    </source>
</evidence>
<proteinExistence type="predicted"/>
<protein>
    <submittedName>
        <fullName evidence="2">Uncharacterized protein</fullName>
    </submittedName>
</protein>
<dbReference type="EMBL" id="JARJCW010000028">
    <property type="protein sequence ID" value="KAJ7210343.1"/>
    <property type="molecule type" value="Genomic_DNA"/>
</dbReference>
<reference evidence="2" key="1">
    <citation type="submission" date="2023-03" db="EMBL/GenBank/DDBJ databases">
        <title>Massive genome expansion in bonnet fungi (Mycena s.s.) driven by repeated elements and novel gene families across ecological guilds.</title>
        <authorList>
            <consortium name="Lawrence Berkeley National Laboratory"/>
            <person name="Harder C.B."/>
            <person name="Miyauchi S."/>
            <person name="Viragh M."/>
            <person name="Kuo A."/>
            <person name="Thoen E."/>
            <person name="Andreopoulos B."/>
            <person name="Lu D."/>
            <person name="Skrede I."/>
            <person name="Drula E."/>
            <person name="Henrissat B."/>
            <person name="Morin E."/>
            <person name="Kohler A."/>
            <person name="Barry K."/>
            <person name="LaButti K."/>
            <person name="Morin E."/>
            <person name="Salamov A."/>
            <person name="Lipzen A."/>
            <person name="Mereny Z."/>
            <person name="Hegedus B."/>
            <person name="Baldrian P."/>
            <person name="Stursova M."/>
            <person name="Weitz H."/>
            <person name="Taylor A."/>
            <person name="Grigoriev I.V."/>
            <person name="Nagy L.G."/>
            <person name="Martin F."/>
            <person name="Kauserud H."/>
        </authorList>
    </citation>
    <scope>NUCLEOTIDE SEQUENCE</scope>
    <source>
        <strain evidence="2">9144</strain>
    </source>
</reference>